<protein>
    <submittedName>
        <fullName evidence="7">Central glycolytic genes regulator</fullName>
    </submittedName>
</protein>
<comment type="caution">
    <text evidence="7">The sequence shown here is derived from an EMBL/GenBank/DDBJ whole genome shotgun (WGS) entry which is preliminary data.</text>
</comment>
<keyword evidence="3" id="KW-0238">DNA-binding</keyword>
<dbReference type="InterPro" id="IPR037171">
    <property type="entry name" value="NagB/RpiA_transferase-like"/>
</dbReference>
<dbReference type="SUPFAM" id="SSF46785">
    <property type="entry name" value="Winged helix' DNA-binding domain"/>
    <property type="match status" value="1"/>
</dbReference>
<dbReference type="InterPro" id="IPR048715">
    <property type="entry name" value="CggR_N"/>
</dbReference>
<dbReference type="Pfam" id="PF04198">
    <property type="entry name" value="Sugar-bind"/>
    <property type="match status" value="1"/>
</dbReference>
<proteinExistence type="inferred from homology"/>
<dbReference type="EMBL" id="JAGGKT010000001">
    <property type="protein sequence ID" value="MBP1930019.1"/>
    <property type="molecule type" value="Genomic_DNA"/>
</dbReference>
<dbReference type="Gene3D" id="1.10.10.10">
    <property type="entry name" value="Winged helix-like DNA-binding domain superfamily/Winged helix DNA-binding domain"/>
    <property type="match status" value="1"/>
</dbReference>
<dbReference type="InterPro" id="IPR051054">
    <property type="entry name" value="SorC_transcr_regulators"/>
</dbReference>
<evidence type="ECO:0000256" key="2">
    <source>
        <dbReference type="ARBA" id="ARBA00023015"/>
    </source>
</evidence>
<accession>A0ABS4GIG9</accession>
<dbReference type="InterPro" id="IPR036390">
    <property type="entry name" value="WH_DNA-bd_sf"/>
</dbReference>
<feature type="domain" description="Sugar-binding" evidence="5">
    <location>
        <begin position="93"/>
        <end position="337"/>
    </location>
</feature>
<keyword evidence="2" id="KW-0805">Transcription regulation</keyword>
<name>A0ABS4GIG9_9BACL</name>
<dbReference type="Pfam" id="PF21715">
    <property type="entry name" value="CggR_N"/>
    <property type="match status" value="1"/>
</dbReference>
<organism evidence="7 8">
    <name type="scientific">Ammoniphilus resinae</name>
    <dbReference type="NCBI Taxonomy" id="861532"/>
    <lineage>
        <taxon>Bacteria</taxon>
        <taxon>Bacillati</taxon>
        <taxon>Bacillota</taxon>
        <taxon>Bacilli</taxon>
        <taxon>Bacillales</taxon>
        <taxon>Paenibacillaceae</taxon>
        <taxon>Aneurinibacillus group</taxon>
        <taxon>Ammoniphilus</taxon>
    </lineage>
</organism>
<sequence length="343" mass="37840">MAMRELLSLQIRLVPDLLEVMQKRLEILRKIQLQEPVGRRSLAQALNTTERILRGEVDFLKEQGLVHVESIGMFITENGKHVLESLETVMKDVYGISDLEIDLQQKLKLKRVIVVPGQSEETEEDKKELGRIAAQHLLSILREDDIVAVTGGTTLAAMAEMLQSVKQYPQVLFVPARGGLGENIETQASQVAAECAKKAGAGYRMFHLPDNLGSAAFQSLKEDPYVREMLGLICSCSVVVHGIGRAMEMAVRRNASREVLQQLKNGEAVGEAFGYYFDRQGQIIHQMETMGLRLDNVQQARYVIGLAGGKQKAEAIIGIANAGFLDVLIMDESAAEGVSLLVQ</sequence>
<comment type="similarity">
    <text evidence="1">Belongs to the SorC transcriptional regulatory family.</text>
</comment>
<evidence type="ECO:0000256" key="1">
    <source>
        <dbReference type="ARBA" id="ARBA00010466"/>
    </source>
</evidence>
<dbReference type="SUPFAM" id="SSF100950">
    <property type="entry name" value="NagB/RpiA/CoA transferase-like"/>
    <property type="match status" value="1"/>
</dbReference>
<dbReference type="Proteomes" id="UP001519343">
    <property type="component" value="Unassembled WGS sequence"/>
</dbReference>
<evidence type="ECO:0000256" key="4">
    <source>
        <dbReference type="ARBA" id="ARBA00023163"/>
    </source>
</evidence>
<dbReference type="PANTHER" id="PTHR34294:SF5">
    <property type="entry name" value="CENTRAL GLYCOLYTIC GENES REGULATOR"/>
    <property type="match status" value="1"/>
</dbReference>
<reference evidence="7 8" key="1">
    <citation type="submission" date="2021-03" db="EMBL/GenBank/DDBJ databases">
        <title>Genomic Encyclopedia of Type Strains, Phase IV (KMG-IV): sequencing the most valuable type-strain genomes for metagenomic binning, comparative biology and taxonomic classification.</title>
        <authorList>
            <person name="Goeker M."/>
        </authorList>
    </citation>
    <scope>NUCLEOTIDE SEQUENCE [LARGE SCALE GENOMIC DNA]</scope>
    <source>
        <strain evidence="7 8">DSM 24738</strain>
    </source>
</reference>
<keyword evidence="4" id="KW-0804">Transcription</keyword>
<evidence type="ECO:0000313" key="8">
    <source>
        <dbReference type="Proteomes" id="UP001519343"/>
    </source>
</evidence>
<evidence type="ECO:0000256" key="3">
    <source>
        <dbReference type="ARBA" id="ARBA00023125"/>
    </source>
</evidence>
<dbReference type="InterPro" id="IPR007324">
    <property type="entry name" value="Sugar-bd_dom_put"/>
</dbReference>
<feature type="domain" description="CggR N-terminal DNA binding" evidence="6">
    <location>
        <begin position="20"/>
        <end position="90"/>
    </location>
</feature>
<gene>
    <name evidence="7" type="ORF">J2Z37_000006</name>
</gene>
<dbReference type="InterPro" id="IPR036388">
    <property type="entry name" value="WH-like_DNA-bd_sf"/>
</dbReference>
<dbReference type="PANTHER" id="PTHR34294">
    <property type="entry name" value="TRANSCRIPTIONAL REGULATOR-RELATED"/>
    <property type="match status" value="1"/>
</dbReference>
<evidence type="ECO:0000313" key="7">
    <source>
        <dbReference type="EMBL" id="MBP1930019.1"/>
    </source>
</evidence>
<evidence type="ECO:0000259" key="6">
    <source>
        <dbReference type="Pfam" id="PF21715"/>
    </source>
</evidence>
<dbReference type="Gene3D" id="3.40.50.1360">
    <property type="match status" value="1"/>
</dbReference>
<keyword evidence="8" id="KW-1185">Reference proteome</keyword>
<dbReference type="RefSeq" id="WP_245203464.1">
    <property type="nucleotide sequence ID" value="NZ_JAGGKT010000001.1"/>
</dbReference>
<evidence type="ECO:0000259" key="5">
    <source>
        <dbReference type="Pfam" id="PF04198"/>
    </source>
</evidence>